<gene>
    <name evidence="2" type="ORF">ACFPJ5_07180</name>
</gene>
<accession>A0ABD5R9L0</accession>
<evidence type="ECO:0000259" key="1">
    <source>
        <dbReference type="PROSITE" id="PS51549"/>
    </source>
</evidence>
<dbReference type="EMBL" id="JBHSKX010000001">
    <property type="protein sequence ID" value="MFC5366719.1"/>
    <property type="molecule type" value="Genomic_DNA"/>
</dbReference>
<dbReference type="InterPro" id="IPR019545">
    <property type="entry name" value="DM13_domain"/>
</dbReference>
<proteinExistence type="predicted"/>
<feature type="domain" description="DM13" evidence="1">
    <location>
        <begin position="54"/>
        <end position="164"/>
    </location>
</feature>
<protein>
    <submittedName>
        <fullName evidence="2">DM13 domain-containing protein</fullName>
    </submittedName>
</protein>
<comment type="caution">
    <text evidence="2">The sequence shown here is derived from an EMBL/GenBank/DDBJ whole genome shotgun (WGS) entry which is preliminary data.</text>
</comment>
<reference evidence="2 3" key="1">
    <citation type="journal article" date="2019" name="Int. J. Syst. Evol. Microbiol.">
        <title>The Global Catalogue of Microorganisms (GCM) 10K type strain sequencing project: providing services to taxonomists for standard genome sequencing and annotation.</title>
        <authorList>
            <consortium name="The Broad Institute Genomics Platform"/>
            <consortium name="The Broad Institute Genome Sequencing Center for Infectious Disease"/>
            <person name="Wu L."/>
            <person name="Ma J."/>
        </authorList>
    </citation>
    <scope>NUCLEOTIDE SEQUENCE [LARGE SCALE GENOMIC DNA]</scope>
    <source>
        <strain evidence="2 3">CGMCC 1.12237</strain>
    </source>
</reference>
<dbReference type="Proteomes" id="UP001596201">
    <property type="component" value="Unassembled WGS sequence"/>
</dbReference>
<evidence type="ECO:0000313" key="3">
    <source>
        <dbReference type="Proteomes" id="UP001596201"/>
    </source>
</evidence>
<sequence length="165" mass="17187">MVERRTLLVGGGAVAVALLIAIAVIGPSDFFLPEQSTLVQEGAATAGDEVLARGTFVGAAGHDVSGTVLLLRDDAGLYLRFEDYSQQQGPDVFVYVTPSATPDTRSEIDAGTRVLIDGGADGGESTKEGTFSQRLPEGVTAEEIGGVGIWCDRFATPFGYATMEA</sequence>
<keyword evidence="3" id="KW-1185">Reference proteome</keyword>
<name>A0ABD5R9L0_9EURY</name>
<evidence type="ECO:0000313" key="2">
    <source>
        <dbReference type="EMBL" id="MFC5366719.1"/>
    </source>
</evidence>
<dbReference type="Pfam" id="PF10517">
    <property type="entry name" value="DM13"/>
    <property type="match status" value="1"/>
</dbReference>
<dbReference type="AlphaFoldDB" id="A0ABD5R9L0"/>
<dbReference type="PROSITE" id="PS51549">
    <property type="entry name" value="DM13"/>
    <property type="match status" value="1"/>
</dbReference>
<dbReference type="RefSeq" id="WP_227227945.1">
    <property type="nucleotide sequence ID" value="NZ_JAJCVJ010000001.1"/>
</dbReference>
<organism evidence="2 3">
    <name type="scientific">Salinirubrum litoreum</name>
    <dbReference type="NCBI Taxonomy" id="1126234"/>
    <lineage>
        <taxon>Archaea</taxon>
        <taxon>Methanobacteriati</taxon>
        <taxon>Methanobacteriota</taxon>
        <taxon>Stenosarchaea group</taxon>
        <taxon>Halobacteria</taxon>
        <taxon>Halobacteriales</taxon>
        <taxon>Haloferacaceae</taxon>
        <taxon>Salinirubrum</taxon>
    </lineage>
</organism>